<comment type="caution">
    <text evidence="2">The sequence shown here is derived from an EMBL/GenBank/DDBJ whole genome shotgun (WGS) entry which is preliminary data.</text>
</comment>
<dbReference type="PRINTS" id="PR00419">
    <property type="entry name" value="ADXRDTASE"/>
</dbReference>
<dbReference type="GO" id="GO:0016491">
    <property type="term" value="F:oxidoreductase activity"/>
    <property type="evidence" value="ECO:0007669"/>
    <property type="project" value="InterPro"/>
</dbReference>
<dbReference type="Gene3D" id="3.50.50.60">
    <property type="entry name" value="FAD/NAD(P)-binding domain"/>
    <property type="match status" value="1"/>
</dbReference>
<accession>A0AAW1SAZ0</accession>
<dbReference type="PANTHER" id="PTHR42923:SF24">
    <property type="entry name" value="OS04G0560500 PROTEIN"/>
    <property type="match status" value="1"/>
</dbReference>
<dbReference type="Proteomes" id="UP001445335">
    <property type="component" value="Unassembled WGS sequence"/>
</dbReference>
<evidence type="ECO:0000259" key="1">
    <source>
        <dbReference type="Pfam" id="PF01593"/>
    </source>
</evidence>
<dbReference type="InterPro" id="IPR050464">
    <property type="entry name" value="Zeta_carotene_desat/Oxidored"/>
</dbReference>
<gene>
    <name evidence="2" type="ORF">WJX81_000172</name>
</gene>
<name>A0AAW1SAZ0_9CHLO</name>
<dbReference type="SUPFAM" id="SSF51905">
    <property type="entry name" value="FAD/NAD(P)-binding domain"/>
    <property type="match status" value="1"/>
</dbReference>
<evidence type="ECO:0000313" key="3">
    <source>
        <dbReference type="Proteomes" id="UP001445335"/>
    </source>
</evidence>
<keyword evidence="3" id="KW-1185">Reference proteome</keyword>
<proteinExistence type="predicted"/>
<protein>
    <recommendedName>
        <fullName evidence="1">Amine oxidase domain-containing protein</fullName>
    </recommendedName>
</protein>
<dbReference type="PANTHER" id="PTHR42923">
    <property type="entry name" value="PROTOPORPHYRINOGEN OXIDASE"/>
    <property type="match status" value="1"/>
</dbReference>
<evidence type="ECO:0000313" key="2">
    <source>
        <dbReference type="EMBL" id="KAK9843630.1"/>
    </source>
</evidence>
<reference evidence="2 3" key="1">
    <citation type="journal article" date="2024" name="Nat. Commun.">
        <title>Phylogenomics reveals the evolutionary origins of lichenization in chlorophyte algae.</title>
        <authorList>
            <person name="Puginier C."/>
            <person name="Libourel C."/>
            <person name="Otte J."/>
            <person name="Skaloud P."/>
            <person name="Haon M."/>
            <person name="Grisel S."/>
            <person name="Petersen M."/>
            <person name="Berrin J.G."/>
            <person name="Delaux P.M."/>
            <person name="Dal Grande F."/>
            <person name="Keller J."/>
        </authorList>
    </citation>
    <scope>NUCLEOTIDE SEQUENCE [LARGE SCALE GENOMIC DNA]</scope>
    <source>
        <strain evidence="2 3">SAG 245.80</strain>
    </source>
</reference>
<dbReference type="EMBL" id="JALJOU010000005">
    <property type="protein sequence ID" value="KAK9843630.1"/>
    <property type="molecule type" value="Genomic_DNA"/>
</dbReference>
<sequence>MVHAAHELAAKPKAVVVGAGWAGLGAAWHLAKSGYAVDVLEAGPHPGGLVAGWQTPGGRSVEVGIHGFWRPYFNIFALVEDLGLDPFTPWTRSQQWSPEGLEVDAAILQDQPRLPTPLGHFAYSRFLRLPLADRLTALPLVAAAADFDGSPAAWRRYDRMSARELFQRMGVSERLYRDAFEPMLLVGLFAPGEQCSAAAALGMLKFFLLNHQADFDVKWPRGTIGASIMAPWVSRLEARGGRVHASHRMRDVRLDASGAATAVLADSPDGAREFVADAVVLAVGISGMQKIVGSSTALASRAEFRAVANLGSLDVLAVRLWLDRRVAIPRPSNACAGFDAGVGWTFFDLNALHDEYRDEPFTVVEADFYGANALMPLPDSKLVAKVLRDLATCVPGFAVATALDHFVGRFPKAVTHFAPGSYDAFLRPCTSIGNIFAAGDWIADTHGSFSQEKAYVMGLEAANNVVACCGIGEPARIHPLEPEEGHMLAARGILRAAQRAAELNPLARLLPAALT</sequence>
<dbReference type="AlphaFoldDB" id="A0AAW1SAZ0"/>
<dbReference type="InterPro" id="IPR036188">
    <property type="entry name" value="FAD/NAD-bd_sf"/>
</dbReference>
<feature type="domain" description="Amine oxidase" evidence="1">
    <location>
        <begin position="22"/>
        <end position="465"/>
    </location>
</feature>
<organism evidence="2 3">
    <name type="scientific">Elliptochloris bilobata</name>
    <dbReference type="NCBI Taxonomy" id="381761"/>
    <lineage>
        <taxon>Eukaryota</taxon>
        <taxon>Viridiplantae</taxon>
        <taxon>Chlorophyta</taxon>
        <taxon>core chlorophytes</taxon>
        <taxon>Trebouxiophyceae</taxon>
        <taxon>Trebouxiophyceae incertae sedis</taxon>
        <taxon>Elliptochloris clade</taxon>
        <taxon>Elliptochloris</taxon>
    </lineage>
</organism>
<dbReference type="Pfam" id="PF01593">
    <property type="entry name" value="Amino_oxidase"/>
    <property type="match status" value="1"/>
</dbReference>
<dbReference type="InterPro" id="IPR002937">
    <property type="entry name" value="Amino_oxidase"/>
</dbReference>